<feature type="transmembrane region" description="Helical" evidence="2">
    <location>
        <begin position="120"/>
        <end position="143"/>
    </location>
</feature>
<name>A0A1V8ST04_9PEZI</name>
<protein>
    <recommendedName>
        <fullName evidence="5">Tat pathway signal sequence</fullName>
    </recommendedName>
</protein>
<evidence type="ECO:0008006" key="5">
    <source>
        <dbReference type="Google" id="ProtNLM"/>
    </source>
</evidence>
<keyword evidence="4" id="KW-1185">Reference proteome</keyword>
<sequence>MPFPLSFQSSIPPSQDHSSSLRLPAQRRISIPSSHRLNTITEGPRPANTSGPAFQPRSILRNSVGSSQAASTRTAPPPYTWKAEPHAGENGLAPVEGDELAELRRKEGYKDVKRGGWGRFVLIALTVLAIIALAVGLGVGLTMGKKKTLQAASSTVGNPGGQFTGAPSGTGSQQQFPLGEWSFVTALRTVATNCTSNAATWSCYPYTVFDASDAATNTSSLATFNWVISNTSSIYATNATEITNESGIPANLSISSTNNPFALSFTDVSLSYVAVAGNVSSPHYTFSFKLPKTVVPSPSVTSDNTASQCFFNNTILSGALYLHADRSFLGGDQVTSNATGSDTNWPYAVEISQTSAGGQGVPDCYEIANGQTGKPIVSELDPQRASDECICQYRNY</sequence>
<feature type="compositionally biased region" description="Polar residues" evidence="1">
    <location>
        <begin position="60"/>
        <end position="74"/>
    </location>
</feature>
<evidence type="ECO:0000256" key="1">
    <source>
        <dbReference type="SAM" id="MobiDB-lite"/>
    </source>
</evidence>
<reference evidence="4" key="1">
    <citation type="submission" date="2017-03" db="EMBL/GenBank/DDBJ databases">
        <title>Genomes of endolithic fungi from Antarctica.</title>
        <authorList>
            <person name="Coleine C."/>
            <person name="Masonjones S."/>
            <person name="Stajich J.E."/>
        </authorList>
    </citation>
    <scope>NUCLEOTIDE SEQUENCE [LARGE SCALE GENOMIC DNA]</scope>
    <source>
        <strain evidence="4">CCFEE 5527</strain>
    </source>
</reference>
<comment type="caution">
    <text evidence="3">The sequence shown here is derived from an EMBL/GenBank/DDBJ whole genome shotgun (WGS) entry which is preliminary data.</text>
</comment>
<gene>
    <name evidence="3" type="ORF">B0A48_12505</name>
</gene>
<evidence type="ECO:0000313" key="4">
    <source>
        <dbReference type="Proteomes" id="UP000192596"/>
    </source>
</evidence>
<feature type="region of interest" description="Disordered" evidence="1">
    <location>
        <begin position="1"/>
        <end position="95"/>
    </location>
</feature>
<feature type="compositionally biased region" description="Low complexity" evidence="1">
    <location>
        <begin position="8"/>
        <end position="20"/>
    </location>
</feature>
<keyword evidence="2" id="KW-1133">Transmembrane helix</keyword>
<dbReference type="Proteomes" id="UP000192596">
    <property type="component" value="Unassembled WGS sequence"/>
</dbReference>
<dbReference type="OrthoDB" id="5296155at2759"/>
<dbReference type="AlphaFoldDB" id="A0A1V8ST04"/>
<organism evidence="3 4">
    <name type="scientific">Cryoendolithus antarcticus</name>
    <dbReference type="NCBI Taxonomy" id="1507870"/>
    <lineage>
        <taxon>Eukaryota</taxon>
        <taxon>Fungi</taxon>
        <taxon>Dikarya</taxon>
        <taxon>Ascomycota</taxon>
        <taxon>Pezizomycotina</taxon>
        <taxon>Dothideomycetes</taxon>
        <taxon>Dothideomycetidae</taxon>
        <taxon>Cladosporiales</taxon>
        <taxon>Cladosporiaceae</taxon>
        <taxon>Cryoendolithus</taxon>
    </lineage>
</organism>
<keyword evidence="2" id="KW-0472">Membrane</keyword>
<accession>A0A1V8ST04</accession>
<keyword evidence="2" id="KW-0812">Transmembrane</keyword>
<dbReference type="EMBL" id="NAJO01000029">
    <property type="protein sequence ID" value="OQO02032.1"/>
    <property type="molecule type" value="Genomic_DNA"/>
</dbReference>
<dbReference type="STRING" id="1507870.A0A1V8ST04"/>
<feature type="region of interest" description="Disordered" evidence="1">
    <location>
        <begin position="152"/>
        <end position="172"/>
    </location>
</feature>
<feature type="compositionally biased region" description="Polar residues" evidence="1">
    <location>
        <begin position="31"/>
        <end position="52"/>
    </location>
</feature>
<evidence type="ECO:0000313" key="3">
    <source>
        <dbReference type="EMBL" id="OQO02032.1"/>
    </source>
</evidence>
<dbReference type="InParanoid" id="A0A1V8ST04"/>
<evidence type="ECO:0000256" key="2">
    <source>
        <dbReference type="SAM" id="Phobius"/>
    </source>
</evidence>
<proteinExistence type="predicted"/>